<dbReference type="GO" id="GO:0000150">
    <property type="term" value="F:DNA strand exchange activity"/>
    <property type="evidence" value="ECO:0007669"/>
    <property type="project" value="InterPro"/>
</dbReference>
<dbReference type="GO" id="GO:0003677">
    <property type="term" value="F:DNA binding"/>
    <property type="evidence" value="ECO:0007669"/>
    <property type="project" value="UniProtKB-KW"/>
</dbReference>
<evidence type="ECO:0000256" key="3">
    <source>
        <dbReference type="ARBA" id="ARBA00023125"/>
    </source>
</evidence>
<proteinExistence type="inferred from homology"/>
<dbReference type="PANTHER" id="PTHR35004">
    <property type="entry name" value="TRANSPOSASE RV3428C-RELATED"/>
    <property type="match status" value="1"/>
</dbReference>
<dbReference type="GO" id="GO:0032196">
    <property type="term" value="P:transposition"/>
    <property type="evidence" value="ECO:0007669"/>
    <property type="project" value="UniProtKB-KW"/>
</dbReference>
<keyword evidence="4" id="KW-0233">DNA recombination</keyword>
<dbReference type="HOGENOM" id="CLU_020626_4_0_6"/>
<dbReference type="PANTHER" id="PTHR35004:SF6">
    <property type="entry name" value="TRANSPOSASE"/>
    <property type="match status" value="1"/>
</dbReference>
<dbReference type="PROSITE" id="PS50531">
    <property type="entry name" value="HTH_IS21"/>
    <property type="match status" value="1"/>
</dbReference>
<dbReference type="PATRIC" id="fig|214092.21.peg.2347"/>
<sequence>MVTFETVMEIKILHKQGMSSRAIARELGISRNTVKRYLQAKSEPPKYTPRPAVASLLDEYRDYIRQRIADAHPYKIPATVIAREIRDQGYRGGMTILRAFIRSLSVPQEQEPAVRFETEPGRQMQVDWGTMRNGRSPLHVFVAVLGYSRMLYIEFTDNMRYDTLETCHRNAFRFFGGVPREVLYDNMKTVVLQRDAYQTGQHRFHPSLWQFGKEMGFSPRLCRPFRAQTKGKVERMVQYTRNSFYIPLMTRLRPMGITVDVETANRHGLRWLHDVANQRKHETIQARPCDRWLEEQQSMLALPPEKKEYDVHLDENLVNFDKHPLHHPLSIYDSFSEEGVMMNCNIND</sequence>
<evidence type="ECO:0000259" key="5">
    <source>
        <dbReference type="PROSITE" id="PS50531"/>
    </source>
</evidence>
<dbReference type="InterPro" id="IPR036397">
    <property type="entry name" value="RNaseH_sf"/>
</dbReference>
<gene>
    <name evidence="7" type="primary">y1093</name>
    <name evidence="7" type="synonym">ypmt1</name>
    <name evidence="7" type="ordered locus">YPO1968</name>
</gene>
<dbReference type="Proteomes" id="UP000000815">
    <property type="component" value="Chromosome"/>
</dbReference>
<name>Q0WFI2_YERPE</name>
<dbReference type="Gene3D" id="3.30.420.10">
    <property type="entry name" value="Ribonuclease H-like superfamily/Ribonuclease H"/>
    <property type="match status" value="1"/>
</dbReference>
<keyword evidence="8" id="KW-1185">Reference proteome</keyword>
<accession>Q0WFI2</accession>
<evidence type="ECO:0000256" key="4">
    <source>
        <dbReference type="ARBA" id="ARBA00023172"/>
    </source>
</evidence>
<dbReference type="Pfam" id="PF02796">
    <property type="entry name" value="HTH_7"/>
    <property type="match status" value="1"/>
</dbReference>
<dbReference type="InterPro" id="IPR009057">
    <property type="entry name" value="Homeodomain-like_sf"/>
</dbReference>
<keyword evidence="2" id="KW-0815">Transposition</keyword>
<dbReference type="GO" id="GO:0015074">
    <property type="term" value="P:DNA integration"/>
    <property type="evidence" value="ECO:0007669"/>
    <property type="project" value="InterPro"/>
</dbReference>
<dbReference type="STRING" id="214092.YPO1968"/>
<dbReference type="Gene3D" id="1.10.10.60">
    <property type="entry name" value="Homeodomain-like"/>
    <property type="match status" value="1"/>
</dbReference>
<dbReference type="PIR" id="AC0240">
    <property type="entry name" value="AC0240"/>
</dbReference>
<comment type="similarity">
    <text evidence="1">Belongs to the transposase IS21/IS408/IS1162 family.</text>
</comment>
<dbReference type="NCBIfam" id="NF033546">
    <property type="entry name" value="transpos_IS21"/>
    <property type="match status" value="1"/>
</dbReference>
<keyword evidence="3" id="KW-0238">DNA-binding</keyword>
<dbReference type="InterPro" id="IPR012337">
    <property type="entry name" value="RNaseH-like_sf"/>
</dbReference>
<evidence type="ECO:0000256" key="1">
    <source>
        <dbReference type="ARBA" id="ARBA00009277"/>
    </source>
</evidence>
<evidence type="ECO:0000259" key="6">
    <source>
        <dbReference type="PROSITE" id="PS50994"/>
    </source>
</evidence>
<dbReference type="EMBL" id="AL590842">
    <property type="protein sequence ID" value="CAL20606.1"/>
    <property type="molecule type" value="Genomic_DNA"/>
</dbReference>
<dbReference type="SUPFAM" id="SSF53098">
    <property type="entry name" value="Ribonuclease H-like"/>
    <property type="match status" value="1"/>
</dbReference>
<reference evidence="7 8" key="1">
    <citation type="journal article" date="2001" name="Nature">
        <title>Genome sequence of Yersinia pestis, the causative agent of plague.</title>
        <authorList>
            <person name="Parkhill J."/>
            <person name="Wren B.W."/>
            <person name="Thomson N.R."/>
            <person name="Titball R.W."/>
            <person name="Holden M.T.G."/>
            <person name="Prentice M.B."/>
            <person name="Sebaihia M."/>
            <person name="James K.D."/>
            <person name="Churcher C."/>
            <person name="Mungall K.L."/>
            <person name="Baker S."/>
            <person name="Basham D."/>
            <person name="Bentley S.D."/>
            <person name="Brooks K."/>
            <person name="Cerdeno-Tarraga A.M."/>
            <person name="Chillingworth T."/>
            <person name="Cronin A."/>
            <person name="Davies R.M."/>
            <person name="Davis P."/>
            <person name="Dougan G."/>
            <person name="Feltwell T."/>
            <person name="Hamlin N."/>
            <person name="Holroyd S."/>
            <person name="Jagels K."/>
            <person name="Leather S."/>
            <person name="Karlyshev A.V."/>
            <person name="Moule S."/>
            <person name="Oyston P.C.F."/>
            <person name="Quail M."/>
            <person name="Rutherford K."/>
            <person name="Simmonds M."/>
            <person name="Skelton J."/>
            <person name="Stevens K."/>
            <person name="Whitehead S."/>
            <person name="Barrell B.G."/>
        </authorList>
    </citation>
    <scope>NUCLEOTIDE SEQUENCE [LARGE SCALE GENOMIC DNA]</scope>
    <source>
        <strain evidence="8">CO-92 / Biovar Orientalis</strain>
    </source>
</reference>
<evidence type="ECO:0000313" key="7">
    <source>
        <dbReference type="EMBL" id="CAL20606.1"/>
    </source>
</evidence>
<feature type="domain" description="HTH IS21-type" evidence="5">
    <location>
        <begin position="5"/>
        <end position="68"/>
    </location>
</feature>
<dbReference type="InterPro" id="IPR001584">
    <property type="entry name" value="Integrase_cat-core"/>
</dbReference>
<dbReference type="SMR" id="Q0WFI2"/>
<organism evidence="7 8">
    <name type="scientific">Yersinia pestis</name>
    <dbReference type="NCBI Taxonomy" id="632"/>
    <lineage>
        <taxon>Bacteria</taxon>
        <taxon>Pseudomonadati</taxon>
        <taxon>Pseudomonadota</taxon>
        <taxon>Gammaproteobacteria</taxon>
        <taxon>Enterobacterales</taxon>
        <taxon>Yersiniaceae</taxon>
        <taxon>Yersinia</taxon>
    </lineage>
</organism>
<dbReference type="PROSITE" id="PS50994">
    <property type="entry name" value="INTEGRASE"/>
    <property type="match status" value="1"/>
</dbReference>
<dbReference type="InterPro" id="IPR017894">
    <property type="entry name" value="HTH_IS21_transposase_type"/>
</dbReference>
<dbReference type="InterPro" id="IPR006120">
    <property type="entry name" value="Resolvase_HTH_dom"/>
</dbReference>
<dbReference type="AlphaFoldDB" id="Q0WFI2"/>
<evidence type="ECO:0000313" key="8">
    <source>
        <dbReference type="Proteomes" id="UP000000815"/>
    </source>
</evidence>
<dbReference type="PaxDb" id="214092-YPO1968"/>
<dbReference type="eggNOG" id="COG4584">
    <property type="taxonomic scope" value="Bacteria"/>
</dbReference>
<dbReference type="KEGG" id="ype:YPO1968"/>
<dbReference type="Pfam" id="PF00665">
    <property type="entry name" value="rve"/>
    <property type="match status" value="1"/>
</dbReference>
<evidence type="ECO:0000256" key="2">
    <source>
        <dbReference type="ARBA" id="ARBA00022578"/>
    </source>
</evidence>
<protein>
    <submittedName>
        <fullName evidence="7">Transposase for insertion sequence IS100</fullName>
    </submittedName>
</protein>
<dbReference type="SUPFAM" id="SSF46689">
    <property type="entry name" value="Homeodomain-like"/>
    <property type="match status" value="1"/>
</dbReference>
<feature type="domain" description="Integrase catalytic" evidence="6">
    <location>
        <begin position="116"/>
        <end position="296"/>
    </location>
</feature>